<dbReference type="InterPro" id="IPR052200">
    <property type="entry name" value="Protoporphyrinogen_IX_DH"/>
</dbReference>
<comment type="caution">
    <text evidence="3">The sequence shown here is derived from an EMBL/GenBank/DDBJ whole genome shotgun (WGS) entry which is preliminary data.</text>
</comment>
<dbReference type="PANTHER" id="PTHR38030">
    <property type="entry name" value="PROTOPORPHYRINOGEN IX DEHYDROGENASE [MENAQUINONE]"/>
    <property type="match status" value="1"/>
</dbReference>
<gene>
    <name evidence="3" type="ORF">CWD77_00820</name>
</gene>
<reference evidence="3 4" key="1">
    <citation type="submission" date="2017-11" db="EMBL/GenBank/DDBJ databases">
        <title>Rhodohalobacter 15182 sp. nov., isolated from a salt lake.</title>
        <authorList>
            <person name="Han S."/>
        </authorList>
    </citation>
    <scope>NUCLEOTIDE SEQUENCE [LARGE SCALE GENOMIC DNA]</scope>
    <source>
        <strain evidence="3 4">15182</strain>
    </source>
</reference>
<dbReference type="EMBL" id="PISP01000001">
    <property type="protein sequence ID" value="PKD44053.1"/>
    <property type="molecule type" value="Genomic_DNA"/>
</dbReference>
<dbReference type="Proteomes" id="UP000233398">
    <property type="component" value="Unassembled WGS sequence"/>
</dbReference>
<sequence>MKLMIVYATTEGHTRSIAEFLEKEAENKGVTVGLFDATVKPPSPAEFDAVIIAGSIHGGKYQTSIQHFVQEHHKTLNQMNSVFVSVSLTAAADEPESWKELKQQTEDFLLGTGWNPKHVEYTAGALLYTKYDYLKKFIMRMISKKAGGDTDTSKDHVYTDWDQLKSVISQVM</sequence>
<protein>
    <submittedName>
        <fullName evidence="3">Protoporphyrinogen oxidase</fullName>
    </submittedName>
</protein>
<dbReference type="InterPro" id="IPR008254">
    <property type="entry name" value="Flavodoxin/NO_synth"/>
</dbReference>
<dbReference type="PANTHER" id="PTHR38030:SF2">
    <property type="entry name" value="PROTOPORPHYRINOGEN IX DEHYDROGENASE [QUINONE]"/>
    <property type="match status" value="1"/>
</dbReference>
<dbReference type="PROSITE" id="PS00201">
    <property type="entry name" value="FLAVODOXIN"/>
    <property type="match status" value="1"/>
</dbReference>
<dbReference type="Gene3D" id="3.40.50.360">
    <property type="match status" value="1"/>
</dbReference>
<dbReference type="RefSeq" id="WP_101071298.1">
    <property type="nucleotide sequence ID" value="NZ_PISP01000001.1"/>
</dbReference>
<organism evidence="3 4">
    <name type="scientific">Rhodohalobacter barkolensis</name>
    <dbReference type="NCBI Taxonomy" id="2053187"/>
    <lineage>
        <taxon>Bacteria</taxon>
        <taxon>Pseudomonadati</taxon>
        <taxon>Balneolota</taxon>
        <taxon>Balneolia</taxon>
        <taxon>Balneolales</taxon>
        <taxon>Balneolaceae</taxon>
        <taxon>Rhodohalobacter</taxon>
    </lineage>
</organism>
<evidence type="ECO:0000256" key="1">
    <source>
        <dbReference type="ARBA" id="ARBA00001917"/>
    </source>
</evidence>
<keyword evidence="4" id="KW-1185">Reference proteome</keyword>
<evidence type="ECO:0000313" key="4">
    <source>
        <dbReference type="Proteomes" id="UP000233398"/>
    </source>
</evidence>
<feature type="domain" description="Flavodoxin-like" evidence="2">
    <location>
        <begin position="3"/>
        <end position="172"/>
    </location>
</feature>
<dbReference type="InterPro" id="IPR029039">
    <property type="entry name" value="Flavoprotein-like_sf"/>
</dbReference>
<dbReference type="InterPro" id="IPR026816">
    <property type="entry name" value="Flavodoxin_dom"/>
</dbReference>
<comment type="cofactor">
    <cofactor evidence="1">
        <name>FMN</name>
        <dbReference type="ChEBI" id="CHEBI:58210"/>
    </cofactor>
</comment>
<dbReference type="GO" id="GO:0010181">
    <property type="term" value="F:FMN binding"/>
    <property type="evidence" value="ECO:0007669"/>
    <property type="project" value="InterPro"/>
</dbReference>
<dbReference type="GO" id="GO:0006783">
    <property type="term" value="P:heme biosynthetic process"/>
    <property type="evidence" value="ECO:0007669"/>
    <property type="project" value="TreeGrafter"/>
</dbReference>
<dbReference type="PROSITE" id="PS50902">
    <property type="entry name" value="FLAVODOXIN_LIKE"/>
    <property type="match status" value="1"/>
</dbReference>
<dbReference type="OrthoDB" id="9795729at2"/>
<accession>A0A2N0VIN9</accession>
<dbReference type="SUPFAM" id="SSF52218">
    <property type="entry name" value="Flavoproteins"/>
    <property type="match status" value="1"/>
</dbReference>
<dbReference type="GO" id="GO:0009055">
    <property type="term" value="F:electron transfer activity"/>
    <property type="evidence" value="ECO:0007669"/>
    <property type="project" value="InterPro"/>
</dbReference>
<name>A0A2N0VIN9_9BACT</name>
<dbReference type="InterPro" id="IPR001226">
    <property type="entry name" value="Flavodoxin_CS"/>
</dbReference>
<evidence type="ECO:0000259" key="2">
    <source>
        <dbReference type="PROSITE" id="PS50902"/>
    </source>
</evidence>
<evidence type="ECO:0000313" key="3">
    <source>
        <dbReference type="EMBL" id="PKD44053.1"/>
    </source>
</evidence>
<dbReference type="Pfam" id="PF12724">
    <property type="entry name" value="Flavodoxin_5"/>
    <property type="match status" value="1"/>
</dbReference>
<proteinExistence type="predicted"/>
<dbReference type="AlphaFoldDB" id="A0A2N0VIN9"/>
<dbReference type="GO" id="GO:0070819">
    <property type="term" value="F:menaquinone-dependent protoporphyrinogen oxidase activity"/>
    <property type="evidence" value="ECO:0007669"/>
    <property type="project" value="TreeGrafter"/>
</dbReference>